<evidence type="ECO:0000313" key="2">
    <source>
        <dbReference type="Proteomes" id="UP000585474"/>
    </source>
</evidence>
<dbReference type="GO" id="GO:0000124">
    <property type="term" value="C:SAGA complex"/>
    <property type="evidence" value="ECO:0007669"/>
    <property type="project" value="TreeGrafter"/>
</dbReference>
<dbReference type="PANTHER" id="PTHR21277:SF29">
    <property type="entry name" value="TRANSCRIPTIONAL REGULATOR OF RNA POLII, SAGA, SUBUNIT"/>
    <property type="match status" value="1"/>
</dbReference>
<gene>
    <name evidence="1" type="ORF">Acr_27g0005550</name>
</gene>
<dbReference type="OrthoDB" id="10264870at2759"/>
<dbReference type="Pfam" id="PF12767">
    <property type="entry name" value="SAGA-Tad1"/>
    <property type="match status" value="1"/>
</dbReference>
<protein>
    <submittedName>
        <fullName evidence="1">Uncharacterized protein</fullName>
    </submittedName>
</protein>
<reference evidence="1 2" key="1">
    <citation type="submission" date="2019-07" db="EMBL/GenBank/DDBJ databases">
        <title>De Novo Assembly of kiwifruit Actinidia rufa.</title>
        <authorList>
            <person name="Sugita-Konishi S."/>
            <person name="Sato K."/>
            <person name="Mori E."/>
            <person name="Abe Y."/>
            <person name="Kisaki G."/>
            <person name="Hamano K."/>
            <person name="Suezawa K."/>
            <person name="Otani M."/>
            <person name="Fukuda T."/>
            <person name="Manabe T."/>
            <person name="Gomi K."/>
            <person name="Tabuchi M."/>
            <person name="Akimitsu K."/>
            <person name="Kataoka I."/>
        </authorList>
    </citation>
    <scope>NUCLEOTIDE SEQUENCE [LARGE SCALE GENOMIC DNA]</scope>
    <source>
        <strain evidence="2">cv. Fuchu</strain>
    </source>
</reference>
<dbReference type="AlphaFoldDB" id="A0A7J0H6U3"/>
<dbReference type="PANTHER" id="PTHR21277">
    <property type="entry name" value="TRANSCRIPTIONAL ADAPTER 1"/>
    <property type="match status" value="1"/>
</dbReference>
<dbReference type="EMBL" id="BJWL01000027">
    <property type="protein sequence ID" value="GFZ18816.1"/>
    <property type="molecule type" value="Genomic_DNA"/>
</dbReference>
<dbReference type="Proteomes" id="UP000585474">
    <property type="component" value="Unassembled WGS sequence"/>
</dbReference>
<name>A0A7J0H6U3_9ERIC</name>
<dbReference type="GO" id="GO:0006357">
    <property type="term" value="P:regulation of transcription by RNA polymerase II"/>
    <property type="evidence" value="ECO:0007669"/>
    <property type="project" value="TreeGrafter"/>
</dbReference>
<dbReference type="GO" id="GO:0003713">
    <property type="term" value="F:transcription coactivator activity"/>
    <property type="evidence" value="ECO:0007669"/>
    <property type="project" value="TreeGrafter"/>
</dbReference>
<evidence type="ECO:0000313" key="1">
    <source>
        <dbReference type="EMBL" id="GFZ18816.1"/>
    </source>
</evidence>
<dbReference type="InterPro" id="IPR024738">
    <property type="entry name" value="Hfi1/Tada1"/>
</dbReference>
<proteinExistence type="predicted"/>
<organism evidence="1 2">
    <name type="scientific">Actinidia rufa</name>
    <dbReference type="NCBI Taxonomy" id="165716"/>
    <lineage>
        <taxon>Eukaryota</taxon>
        <taxon>Viridiplantae</taxon>
        <taxon>Streptophyta</taxon>
        <taxon>Embryophyta</taxon>
        <taxon>Tracheophyta</taxon>
        <taxon>Spermatophyta</taxon>
        <taxon>Magnoliopsida</taxon>
        <taxon>eudicotyledons</taxon>
        <taxon>Gunneridae</taxon>
        <taxon>Pentapetalae</taxon>
        <taxon>asterids</taxon>
        <taxon>Ericales</taxon>
        <taxon>Actinidiaceae</taxon>
        <taxon>Actinidia</taxon>
    </lineage>
</organism>
<sequence>MSIKGKETRKVLHTGLATGFYDDTCLNNGKLPDTSSLTAILEQKLETEGLKISLDCVSLLNNSVDVYLKGLIKPPLELAVSRSDNKHSSEVCGQVISGLNGMRPLRYVHKAYRSIFASLLDFQVAMESNPRRLGEDWPVQFKKVCLCASEQE</sequence>
<keyword evidence="2" id="KW-1185">Reference proteome</keyword>
<comment type="caution">
    <text evidence="1">The sequence shown here is derived from an EMBL/GenBank/DDBJ whole genome shotgun (WGS) entry which is preliminary data.</text>
</comment>
<accession>A0A7J0H6U3</accession>